<name>A0A316Z6M4_9BASI</name>
<keyword evidence="1" id="KW-0732">Signal</keyword>
<dbReference type="Proteomes" id="UP000245946">
    <property type="component" value="Unassembled WGS sequence"/>
</dbReference>
<dbReference type="OrthoDB" id="4434395at2759"/>
<proteinExistence type="predicted"/>
<keyword evidence="3" id="KW-1185">Reference proteome</keyword>
<dbReference type="InterPro" id="IPR054550">
    <property type="entry name" value="Mala_s_1-like"/>
</dbReference>
<evidence type="ECO:0000313" key="3">
    <source>
        <dbReference type="Proteomes" id="UP000245946"/>
    </source>
</evidence>
<dbReference type="STRING" id="58919.A0A316Z6M4"/>
<evidence type="ECO:0000256" key="1">
    <source>
        <dbReference type="SAM" id="SignalP"/>
    </source>
</evidence>
<dbReference type="EMBL" id="KZ819296">
    <property type="protein sequence ID" value="PWN97211.1"/>
    <property type="molecule type" value="Genomic_DNA"/>
</dbReference>
<feature type="chain" id="PRO_5016352602" evidence="1">
    <location>
        <begin position="25"/>
        <end position="376"/>
    </location>
</feature>
<accession>A0A316Z6M4</accession>
<dbReference type="PROSITE" id="PS51257">
    <property type="entry name" value="PROKAR_LIPOPROTEIN"/>
    <property type="match status" value="1"/>
</dbReference>
<sequence length="376" mass="39834">MRFSLTAAALVAAFACISLSPASAEMERVPLTARTLEERAGGAPDVINIPIKNLTPEDGVYDVTRKIYYQSNLWKGRIAASPKSGSGRFNVLIPGVSSSGNGAQQLAGLSTDRRKGASALYAVAKDSGAFRFDGSQSTNGPCSFHKFDLPLNANSKPAWSVYFDAVQKQFQSLYGTRPFGNVASAQGPDGSSYVIFALGAPAIAKVSADGRTVTPWYFEQSNGSQRPGFTGVTYIPETNMIMAYGGPRPLTAFKLDGNPATGTAINVRINGDFGSLAGTEKIKNIPANGGVNAGSSRLIATKAPNVYSFSSTDGWNSVSFRTFTRPELRSNDLTTVVEGIYGGIRNVYASGAYFSNGQKGGRTNYPLLHIDDGVLN</sequence>
<reference evidence="2 3" key="1">
    <citation type="journal article" date="2018" name="Mol. Biol. Evol.">
        <title>Broad Genomic Sampling Reveals a Smut Pathogenic Ancestry of the Fungal Clade Ustilaginomycotina.</title>
        <authorList>
            <person name="Kijpornyongpan T."/>
            <person name="Mondo S.J."/>
            <person name="Barry K."/>
            <person name="Sandor L."/>
            <person name="Lee J."/>
            <person name="Lipzen A."/>
            <person name="Pangilinan J."/>
            <person name="LaButti K."/>
            <person name="Hainaut M."/>
            <person name="Henrissat B."/>
            <person name="Grigoriev I.V."/>
            <person name="Spatafora J.W."/>
            <person name="Aime M.C."/>
        </authorList>
    </citation>
    <scope>NUCLEOTIDE SEQUENCE [LARGE SCALE GENOMIC DNA]</scope>
    <source>
        <strain evidence="2 3">MCA 4186</strain>
    </source>
</reference>
<feature type="signal peptide" evidence="1">
    <location>
        <begin position="1"/>
        <end position="24"/>
    </location>
</feature>
<dbReference type="Pfam" id="PF22701">
    <property type="entry name" value="Mala_s_1-like"/>
    <property type="match status" value="1"/>
</dbReference>
<gene>
    <name evidence="2" type="ORF">FA09DRAFT_330843</name>
</gene>
<dbReference type="RefSeq" id="XP_025597490.1">
    <property type="nucleotide sequence ID" value="XM_025742764.1"/>
</dbReference>
<organism evidence="2 3">
    <name type="scientific">Tilletiopsis washingtonensis</name>
    <dbReference type="NCBI Taxonomy" id="58919"/>
    <lineage>
        <taxon>Eukaryota</taxon>
        <taxon>Fungi</taxon>
        <taxon>Dikarya</taxon>
        <taxon>Basidiomycota</taxon>
        <taxon>Ustilaginomycotina</taxon>
        <taxon>Exobasidiomycetes</taxon>
        <taxon>Entylomatales</taxon>
        <taxon>Entylomatales incertae sedis</taxon>
        <taxon>Tilletiopsis</taxon>
    </lineage>
</organism>
<dbReference type="CDD" id="cd12811">
    <property type="entry name" value="MALA"/>
    <property type="match status" value="1"/>
</dbReference>
<dbReference type="AlphaFoldDB" id="A0A316Z6M4"/>
<protein>
    <submittedName>
        <fullName evidence="2">The major Malassezia Sympodialis allergen mala S 1</fullName>
    </submittedName>
</protein>
<evidence type="ECO:0000313" key="2">
    <source>
        <dbReference type="EMBL" id="PWN97211.1"/>
    </source>
</evidence>
<dbReference type="GeneID" id="37270308"/>